<dbReference type="SUPFAM" id="SSF49464">
    <property type="entry name" value="Carboxypeptidase regulatory domain-like"/>
    <property type="match status" value="1"/>
</dbReference>
<dbReference type="PROSITE" id="PS52016">
    <property type="entry name" value="TONB_DEPENDENT_REC_3"/>
    <property type="match status" value="1"/>
</dbReference>
<proteinExistence type="inferred from homology"/>
<protein>
    <submittedName>
        <fullName evidence="13">SusC/RagA family TonB-linked outer membrane protein</fullName>
    </submittedName>
</protein>
<gene>
    <name evidence="13" type="ORF">HMPREF1536_03247</name>
</gene>
<dbReference type="SUPFAM" id="SSF56935">
    <property type="entry name" value="Porins"/>
    <property type="match status" value="1"/>
</dbReference>
<comment type="similarity">
    <text evidence="10 11">Belongs to the TonB-dependent receptor family.</text>
</comment>
<dbReference type="SMART" id="SM00965">
    <property type="entry name" value="STN"/>
    <property type="match status" value="1"/>
</dbReference>
<keyword evidence="6" id="KW-0408">Iron</keyword>
<keyword evidence="2 10" id="KW-0813">Transport</keyword>
<organism evidence="13 14">
    <name type="scientific">Parabacteroides gordonii MS-1 = DSM 23371</name>
    <dbReference type="NCBI Taxonomy" id="1203610"/>
    <lineage>
        <taxon>Bacteria</taxon>
        <taxon>Pseudomonadati</taxon>
        <taxon>Bacteroidota</taxon>
        <taxon>Bacteroidia</taxon>
        <taxon>Bacteroidales</taxon>
        <taxon>Tannerellaceae</taxon>
        <taxon>Parabacteroides</taxon>
    </lineage>
</organism>
<keyword evidence="14" id="KW-1185">Reference proteome</keyword>
<dbReference type="InterPro" id="IPR039426">
    <property type="entry name" value="TonB-dep_rcpt-like"/>
</dbReference>
<dbReference type="InterPro" id="IPR023996">
    <property type="entry name" value="TonB-dep_OMP_SusC/RagA"/>
</dbReference>
<dbReference type="FunFam" id="2.170.130.10:FF:000024">
    <property type="entry name" value="Outer membrane protein"/>
    <property type="match status" value="1"/>
</dbReference>
<evidence type="ECO:0000256" key="10">
    <source>
        <dbReference type="PROSITE-ProRule" id="PRU01360"/>
    </source>
</evidence>
<accession>A0A0F5JE81</accession>
<name>A0A0F5JE81_9BACT</name>
<evidence type="ECO:0000259" key="12">
    <source>
        <dbReference type="SMART" id="SM00965"/>
    </source>
</evidence>
<evidence type="ECO:0000256" key="7">
    <source>
        <dbReference type="ARBA" id="ARBA00023077"/>
    </source>
</evidence>
<dbReference type="PATRIC" id="fig|1203610.3.peg.3310"/>
<evidence type="ECO:0000313" key="13">
    <source>
        <dbReference type="EMBL" id="KKB55772.1"/>
    </source>
</evidence>
<dbReference type="EMBL" id="AQHW01000015">
    <property type="protein sequence ID" value="KKB55772.1"/>
    <property type="molecule type" value="Genomic_DNA"/>
</dbReference>
<dbReference type="HOGENOM" id="CLU_004317_0_2_10"/>
<dbReference type="Gene3D" id="2.40.170.20">
    <property type="entry name" value="TonB-dependent receptor, beta-barrel domain"/>
    <property type="match status" value="1"/>
</dbReference>
<dbReference type="InterPro" id="IPR000531">
    <property type="entry name" value="Beta-barrel_TonB"/>
</dbReference>
<dbReference type="NCBIfam" id="TIGR04056">
    <property type="entry name" value="OMP_RagA_SusC"/>
    <property type="match status" value="1"/>
</dbReference>
<dbReference type="AlphaFoldDB" id="A0A0F5JE81"/>
<keyword evidence="9 10" id="KW-0998">Cell outer membrane</keyword>
<evidence type="ECO:0000256" key="1">
    <source>
        <dbReference type="ARBA" id="ARBA00004571"/>
    </source>
</evidence>
<keyword evidence="5 10" id="KW-0812">Transmembrane</keyword>
<dbReference type="Gene3D" id="2.60.40.1120">
    <property type="entry name" value="Carboxypeptidase-like, regulatory domain"/>
    <property type="match status" value="1"/>
</dbReference>
<dbReference type="STRING" id="1203610.HMPREF1536_03247"/>
<dbReference type="InterPro" id="IPR008969">
    <property type="entry name" value="CarboxyPept-like_regulatory"/>
</dbReference>
<dbReference type="NCBIfam" id="TIGR04057">
    <property type="entry name" value="SusC_RagA_signa"/>
    <property type="match status" value="1"/>
</dbReference>
<dbReference type="InterPro" id="IPR037066">
    <property type="entry name" value="Plug_dom_sf"/>
</dbReference>
<dbReference type="InterPro" id="IPR012910">
    <property type="entry name" value="Plug_dom"/>
</dbReference>
<sequence length="1168" mass="130646">MKIQKLFGDIGSLYFFKTCRKMRIGIFLLLITIFQIRAEESYSQSVSLSLAFSNATVGQVLEQIEKETEFSFLFTDNTLDVSKPVNIQVKNQNIDKVLNQLFKNTDVQYKIVDRQIILSRKGVLSVGQQNKRVQGTVRDETGTPVIGANVSVKGTTIGTITDVDGHFSLDVPDNSILLISYIGYLAREMKADDTKALAITLMEDTQSLDEVVVVGFGTQKKINLTGSVGIANAKDLEARPVTTATQALQGLVPGLQITQRSGDLSKTADINIRGIATIGQGSSGSPLILIDGMEGDINALNPQDIENISVLKDAAASSIYGSRAPFGVILITTKTGVSGKPVINYNNSFRWNDPVLLQDQVDSYRFALYFNDSRANANQSPYFDNAWLQRIKDYRDGKSDVTMIPNPSNPAYWMDPYSSGSANQDWYNTVFGHWAFSQEHNFSLNGGNEKVTYYLSMNYLDQSGLLKISDDSFSRYTATGKINVKMTDWAQLNYSSRFIREDISKPTVLDGVYEGLTRQAWPFMPAYDPNGYLYSAPTPALDLVEGGRTKKQADYLYQQAQLVLEPIKDWKTHVDVNYRIYNTTVHADRQLTYNHNVAGEPYIYNSTSYVSEDMTKENYLNFNVYTEYSQQLESGHNFKGMFGFQSELMKKKYTFLQRNGIIVPGLPEGDITSGVDINGNPITPTVNGSSDHWATAGFFGRINYDYQGKYLAEVNLRYDGTSRFRSSERWNLFPSFSVGWNIARESFWEPIADYVGTFKFRGSYGELGNQNTQSWYPTYAQMKFQASSGGWLINGTKPNIAVTPELIASSLTWERVKTWNIGADFGALDNRLTGSFDYFVRNTLDMIGPAPELPITLGTNVPRTNNTDLKTYGWELSVGWNDRLRNGLGYGVKLMLSDSQTEITRYPNKTGVIASDTYRKGMKMGEIWGYTTVGIAKTQDEMDKHLASLPNGGQSALGSLWAAGDIMYADLNGDGKVDAGANTAGDHGDLSIIGNSTPRYHFGIDLTVDYKGFDFRAFFQGVMKRDYFQNSSTFWGSHGGIWWSTCYTPHLDYFRDENSVMVQAGEADVNLDAYFPRPSFRTNMNHNVQTRYLQNAAYIRLKNVQLGYTLPSSLTNKFYVNKLRVFVSGENLWTGTNLFKTLDPEQVDAANGDYPLSKTLSFGLSITL</sequence>
<evidence type="ECO:0000256" key="6">
    <source>
        <dbReference type="ARBA" id="ARBA00023004"/>
    </source>
</evidence>
<dbReference type="Pfam" id="PF13715">
    <property type="entry name" value="CarbopepD_reg_2"/>
    <property type="match status" value="1"/>
</dbReference>
<dbReference type="Pfam" id="PF07660">
    <property type="entry name" value="STN"/>
    <property type="match status" value="1"/>
</dbReference>
<evidence type="ECO:0000256" key="4">
    <source>
        <dbReference type="ARBA" id="ARBA00022496"/>
    </source>
</evidence>
<evidence type="ECO:0000256" key="3">
    <source>
        <dbReference type="ARBA" id="ARBA00022452"/>
    </source>
</evidence>
<evidence type="ECO:0000256" key="11">
    <source>
        <dbReference type="RuleBase" id="RU003357"/>
    </source>
</evidence>
<dbReference type="Gene3D" id="3.55.50.30">
    <property type="match status" value="1"/>
</dbReference>
<comment type="caution">
    <text evidence="13">The sequence shown here is derived from an EMBL/GenBank/DDBJ whole genome shotgun (WGS) entry which is preliminary data.</text>
</comment>
<feature type="domain" description="Secretin/TonB short N-terminal" evidence="12">
    <location>
        <begin position="70"/>
        <end position="121"/>
    </location>
</feature>
<evidence type="ECO:0000256" key="8">
    <source>
        <dbReference type="ARBA" id="ARBA00023136"/>
    </source>
</evidence>
<evidence type="ECO:0000256" key="9">
    <source>
        <dbReference type="ARBA" id="ARBA00023237"/>
    </source>
</evidence>
<keyword evidence="7 11" id="KW-0798">TonB box</keyword>
<dbReference type="InterPro" id="IPR023997">
    <property type="entry name" value="TonB-dep_OMP_SusC/RagA_CS"/>
</dbReference>
<dbReference type="Pfam" id="PF07715">
    <property type="entry name" value="Plug"/>
    <property type="match status" value="1"/>
</dbReference>
<reference evidence="13 14" key="1">
    <citation type="submission" date="2013-04" db="EMBL/GenBank/DDBJ databases">
        <title>The Genome Sequence of Parabacteroides gordonii DSM 23371.</title>
        <authorList>
            <consortium name="The Broad Institute Genomics Platform"/>
            <person name="Earl A."/>
            <person name="Ward D."/>
            <person name="Feldgarden M."/>
            <person name="Gevers D."/>
            <person name="Martens E."/>
            <person name="Sakamoto M."/>
            <person name="Benno Y."/>
            <person name="Suzuki N."/>
            <person name="Matsunaga N."/>
            <person name="Koshihara K."/>
            <person name="Seki M."/>
            <person name="Komiya H."/>
            <person name="Walker B."/>
            <person name="Young S."/>
            <person name="Zeng Q."/>
            <person name="Gargeya S."/>
            <person name="Fitzgerald M."/>
            <person name="Haas B."/>
            <person name="Abouelleil A."/>
            <person name="Allen A.W."/>
            <person name="Alvarado L."/>
            <person name="Arachchi H.M."/>
            <person name="Berlin A.M."/>
            <person name="Chapman S.B."/>
            <person name="Gainer-Dewar J."/>
            <person name="Goldberg J."/>
            <person name="Griggs A."/>
            <person name="Gujja S."/>
            <person name="Hansen M."/>
            <person name="Howarth C."/>
            <person name="Imamovic A."/>
            <person name="Ireland A."/>
            <person name="Larimer J."/>
            <person name="McCowan C."/>
            <person name="Murphy C."/>
            <person name="Pearson M."/>
            <person name="Poon T.W."/>
            <person name="Priest M."/>
            <person name="Roberts A."/>
            <person name="Saif S."/>
            <person name="Shea T."/>
            <person name="Sisk P."/>
            <person name="Sykes S."/>
            <person name="Wortman J."/>
            <person name="Nusbaum C."/>
            <person name="Birren B."/>
        </authorList>
    </citation>
    <scope>NUCLEOTIDE SEQUENCE [LARGE SCALE GENOMIC DNA]</scope>
    <source>
        <strain evidence="13 14">MS-1</strain>
    </source>
</reference>
<dbReference type="Gene3D" id="2.170.130.10">
    <property type="entry name" value="TonB-dependent receptor, plug domain"/>
    <property type="match status" value="1"/>
</dbReference>
<keyword evidence="3 10" id="KW-1134">Transmembrane beta strand</keyword>
<keyword evidence="8 10" id="KW-0472">Membrane</keyword>
<dbReference type="GO" id="GO:0009279">
    <property type="term" value="C:cell outer membrane"/>
    <property type="evidence" value="ECO:0007669"/>
    <property type="project" value="UniProtKB-SubCell"/>
</dbReference>
<comment type="subcellular location">
    <subcellularLocation>
        <location evidence="1 10">Cell outer membrane</location>
        <topology evidence="1 10">Multi-pass membrane protein</topology>
    </subcellularLocation>
</comment>
<dbReference type="Proteomes" id="UP000033035">
    <property type="component" value="Unassembled WGS sequence"/>
</dbReference>
<evidence type="ECO:0000256" key="2">
    <source>
        <dbReference type="ARBA" id="ARBA00022448"/>
    </source>
</evidence>
<keyword evidence="4" id="KW-0406">Ion transport</keyword>
<keyword evidence="4" id="KW-0410">Iron transport</keyword>
<dbReference type="GO" id="GO:0006826">
    <property type="term" value="P:iron ion transport"/>
    <property type="evidence" value="ECO:0007669"/>
    <property type="project" value="UniProtKB-KW"/>
</dbReference>
<dbReference type="InterPro" id="IPR036942">
    <property type="entry name" value="Beta-barrel_TonB_sf"/>
</dbReference>
<evidence type="ECO:0000313" key="14">
    <source>
        <dbReference type="Proteomes" id="UP000033035"/>
    </source>
</evidence>
<dbReference type="InterPro" id="IPR011662">
    <property type="entry name" value="Secretin/TonB_short_N"/>
</dbReference>
<dbReference type="Pfam" id="PF00593">
    <property type="entry name" value="TonB_dep_Rec_b-barrel"/>
    <property type="match status" value="1"/>
</dbReference>
<dbReference type="FunFam" id="2.60.40.1120:FF:000003">
    <property type="entry name" value="Outer membrane protein Omp121"/>
    <property type="match status" value="1"/>
</dbReference>
<evidence type="ECO:0000256" key="5">
    <source>
        <dbReference type="ARBA" id="ARBA00022692"/>
    </source>
</evidence>